<evidence type="ECO:0000313" key="2">
    <source>
        <dbReference type="EMBL" id="OAI19428.1"/>
    </source>
</evidence>
<keyword evidence="3" id="KW-1185">Reference proteome</keyword>
<dbReference type="InterPro" id="IPR013568">
    <property type="entry name" value="SEFIR_dom"/>
</dbReference>
<dbReference type="STRING" id="980561.A1359_03810"/>
<sequence length="478" mass="56123">MNDPKLFISYSWSSQDHENWVIELATHLRESGIDVILDKWDLKEGHDAHAFMEQMVSDPEIKKVAIICDKIYADKANGRNGGVGTETQIISPEIYGSQAQDKFVAIVKERDDDGKACLPIYYRSRIYIDFSDPSTESENFEKLLRWVYDQPLHKKPDLGHKPGFLIEDQRTISLGTASRQKRAIDAIKCNRDNAGAITIEYLTTFAEELEKFRINTSFELIDDEIIENIEAFLPYRNEVIEVFLTLALYRDSHETRTAIHRFFERLIPYLERPENVNHYHQWQTDNFRFIVHELFLYAMSSLIQYERFESAAFLMASEYYVAGRSEYHNASMVSFDYFRQNVGSLDNRNNRLNLRRLSIHADLLESRAKSSGIDFRYLMQSDFILFMRDHIDRSKNQWHWWPETLLYLRHSVPFEVFARSRSSSYFEKAKLLLGVQTKSDLVPILEDFRANRQRLPRWEGSTFSPEALLGFNEIATRP</sequence>
<dbReference type="InterPro" id="IPR035897">
    <property type="entry name" value="Toll_tir_struct_dom_sf"/>
</dbReference>
<dbReference type="PROSITE" id="PS51534">
    <property type="entry name" value="SEFIR"/>
    <property type="match status" value="1"/>
</dbReference>
<name>A0A177NMW3_9GAMM</name>
<dbReference type="RefSeq" id="WP_066978570.1">
    <property type="nucleotide sequence ID" value="NZ_LUUI01000066.1"/>
</dbReference>
<organism evidence="2 3">
    <name type="scientific">Methylomonas lenta</name>
    <dbReference type="NCBI Taxonomy" id="980561"/>
    <lineage>
        <taxon>Bacteria</taxon>
        <taxon>Pseudomonadati</taxon>
        <taxon>Pseudomonadota</taxon>
        <taxon>Gammaproteobacteria</taxon>
        <taxon>Methylococcales</taxon>
        <taxon>Methylococcaceae</taxon>
        <taxon>Methylomonas</taxon>
    </lineage>
</organism>
<evidence type="ECO:0000259" key="1">
    <source>
        <dbReference type="PROSITE" id="PS51534"/>
    </source>
</evidence>
<dbReference type="Pfam" id="PF08357">
    <property type="entry name" value="SEFIR"/>
    <property type="match status" value="1"/>
</dbReference>
<dbReference type="EMBL" id="LUUI01000066">
    <property type="protein sequence ID" value="OAI19428.1"/>
    <property type="molecule type" value="Genomic_DNA"/>
</dbReference>
<evidence type="ECO:0000313" key="3">
    <source>
        <dbReference type="Proteomes" id="UP000078476"/>
    </source>
</evidence>
<dbReference type="SUPFAM" id="SSF52200">
    <property type="entry name" value="Toll/Interleukin receptor TIR domain"/>
    <property type="match status" value="1"/>
</dbReference>
<accession>A0A177NMW3</accession>
<dbReference type="OrthoDB" id="5149141at2"/>
<gene>
    <name evidence="2" type="ORF">A1359_03810</name>
</gene>
<feature type="domain" description="SEFIR" evidence="1">
    <location>
        <begin position="3"/>
        <end position="139"/>
    </location>
</feature>
<reference evidence="2 3" key="1">
    <citation type="submission" date="2016-03" db="EMBL/GenBank/DDBJ databases">
        <authorList>
            <person name="Ploux O."/>
        </authorList>
    </citation>
    <scope>NUCLEOTIDE SEQUENCE [LARGE SCALE GENOMIC DNA]</scope>
    <source>
        <strain evidence="2 3">R-45370</strain>
    </source>
</reference>
<protein>
    <recommendedName>
        <fullName evidence="1">SEFIR domain-containing protein</fullName>
    </recommendedName>
</protein>
<proteinExistence type="predicted"/>
<dbReference type="Proteomes" id="UP000078476">
    <property type="component" value="Unassembled WGS sequence"/>
</dbReference>
<comment type="caution">
    <text evidence="2">The sequence shown here is derived from an EMBL/GenBank/DDBJ whole genome shotgun (WGS) entry which is preliminary data.</text>
</comment>
<dbReference type="AlphaFoldDB" id="A0A177NMW3"/>
<dbReference type="Gene3D" id="3.40.50.10140">
    <property type="entry name" value="Toll/interleukin-1 receptor homology (TIR) domain"/>
    <property type="match status" value="1"/>
</dbReference>